<evidence type="ECO:0000313" key="1">
    <source>
        <dbReference type="EMBL" id="MQW73433.1"/>
    </source>
</evidence>
<dbReference type="EMBL" id="WISB01000205">
    <property type="protein sequence ID" value="MQW73433.1"/>
    <property type="molecule type" value="Genomic_DNA"/>
</dbReference>
<proteinExistence type="predicted"/>
<comment type="caution">
    <text evidence="1">The sequence shown here is derived from an EMBL/GenBank/DDBJ whole genome shotgun (WGS) entry which is preliminary data.</text>
</comment>
<dbReference type="RefSeq" id="WP_153414207.1">
    <property type="nucleotide sequence ID" value="NZ_CP149869.1"/>
</dbReference>
<gene>
    <name evidence="1" type="ORF">GHJ91_31380</name>
</gene>
<evidence type="ECO:0008006" key="2">
    <source>
        <dbReference type="Google" id="ProtNLM"/>
    </source>
</evidence>
<accession>A0A6G1WUV4</accession>
<dbReference type="AlphaFoldDB" id="A0A6G1WUV4"/>
<protein>
    <recommendedName>
        <fullName evidence="2">DUF2188 domain-containing protein</fullName>
    </recommendedName>
</protein>
<sequence>MSLYQLSKDAKGKWHISHIVPGWITPIGGPYAKRKEAITVARLLAGRRGSVVIK</sequence>
<name>A0A6G1WUV4_9HYPH</name>
<organism evidence="1">
    <name type="scientific">Sinorhizobium medicae</name>
    <dbReference type="NCBI Taxonomy" id="110321"/>
    <lineage>
        <taxon>Bacteria</taxon>
        <taxon>Pseudomonadati</taxon>
        <taxon>Pseudomonadota</taxon>
        <taxon>Alphaproteobacteria</taxon>
        <taxon>Hyphomicrobiales</taxon>
        <taxon>Rhizobiaceae</taxon>
        <taxon>Sinorhizobium/Ensifer group</taxon>
        <taxon>Sinorhizobium</taxon>
    </lineage>
</organism>
<reference evidence="1" key="1">
    <citation type="journal article" date="2013" name="Genome Biol.">
        <title>Comparative genomics of the core and accessory genomes of 48 Sinorhizobium strains comprising five genospecies.</title>
        <authorList>
            <person name="Sugawara M."/>
            <person name="Epstein B."/>
            <person name="Badgley B.D."/>
            <person name="Unno T."/>
            <person name="Xu L."/>
            <person name="Reese J."/>
            <person name="Gyaneshwar P."/>
            <person name="Denny R."/>
            <person name="Mudge J."/>
            <person name="Bharti A.K."/>
            <person name="Farmer A.D."/>
            <person name="May G.D."/>
            <person name="Woodward J.E."/>
            <person name="Medigue C."/>
            <person name="Vallenet D."/>
            <person name="Lajus A."/>
            <person name="Rouy Z."/>
            <person name="Martinez-Vaz B."/>
            <person name="Tiffin P."/>
            <person name="Young N.D."/>
            <person name="Sadowsky M.J."/>
        </authorList>
    </citation>
    <scope>NUCLEOTIDE SEQUENCE</scope>
    <source>
        <strain evidence="1">M1</strain>
    </source>
</reference>